<accession>A0A8R1UPP3</accession>
<gene>
    <name evidence="1" type="primary">WBGene00272355</name>
</gene>
<reference evidence="2" key="1">
    <citation type="journal article" date="2008" name="Nat. Genet.">
        <title>The Pristionchus pacificus genome provides a unique perspective on nematode lifestyle and parasitism.</title>
        <authorList>
            <person name="Dieterich C."/>
            <person name="Clifton S.W."/>
            <person name="Schuster L.N."/>
            <person name="Chinwalla A."/>
            <person name="Delehaunty K."/>
            <person name="Dinkelacker I."/>
            <person name="Fulton L."/>
            <person name="Fulton R."/>
            <person name="Godfrey J."/>
            <person name="Minx P."/>
            <person name="Mitreva M."/>
            <person name="Roeseler W."/>
            <person name="Tian H."/>
            <person name="Witte H."/>
            <person name="Yang S.P."/>
            <person name="Wilson R.K."/>
            <person name="Sommer R.J."/>
        </authorList>
    </citation>
    <scope>NUCLEOTIDE SEQUENCE [LARGE SCALE GENOMIC DNA]</scope>
    <source>
        <strain evidence="2">PS312</strain>
    </source>
</reference>
<dbReference type="EnsemblMetazoa" id="PPA33986.1">
    <property type="protein sequence ID" value="PPA33986.1"/>
    <property type="gene ID" value="WBGene00272355"/>
</dbReference>
<protein>
    <submittedName>
        <fullName evidence="1">Uncharacterized protein</fullName>
    </submittedName>
</protein>
<sequence length="70" mass="7956">MIPSHITGHEDVHFSRVSVEAALALARFCKAAPVGVPDSERAEMDEFLKKEQMAQEKRRKSREEKMKMGV</sequence>
<dbReference type="Proteomes" id="UP000005239">
    <property type="component" value="Unassembled WGS sequence"/>
</dbReference>
<dbReference type="AlphaFoldDB" id="A0A2A6CA64"/>
<organism evidence="1 2">
    <name type="scientific">Pristionchus pacificus</name>
    <name type="common">Parasitic nematode worm</name>
    <dbReference type="NCBI Taxonomy" id="54126"/>
    <lineage>
        <taxon>Eukaryota</taxon>
        <taxon>Metazoa</taxon>
        <taxon>Ecdysozoa</taxon>
        <taxon>Nematoda</taxon>
        <taxon>Chromadorea</taxon>
        <taxon>Rhabditida</taxon>
        <taxon>Rhabditina</taxon>
        <taxon>Diplogasteromorpha</taxon>
        <taxon>Diplogasteroidea</taxon>
        <taxon>Neodiplogasteridae</taxon>
        <taxon>Pristionchus</taxon>
    </lineage>
</organism>
<reference evidence="1" key="2">
    <citation type="submission" date="2022-06" db="UniProtKB">
        <authorList>
            <consortium name="EnsemblMetazoa"/>
        </authorList>
    </citation>
    <scope>IDENTIFICATION</scope>
    <source>
        <strain evidence="1">PS312</strain>
    </source>
</reference>
<name>A0A2A6CA64_PRIPA</name>
<keyword evidence="2" id="KW-1185">Reference proteome</keyword>
<evidence type="ECO:0000313" key="2">
    <source>
        <dbReference type="Proteomes" id="UP000005239"/>
    </source>
</evidence>
<accession>A0A2A6CA64</accession>
<evidence type="ECO:0000313" key="1">
    <source>
        <dbReference type="EnsemblMetazoa" id="PPA33986.1"/>
    </source>
</evidence>
<proteinExistence type="predicted"/>